<feature type="region of interest" description="Disordered" evidence="6">
    <location>
        <begin position="1"/>
        <end position="38"/>
    </location>
</feature>
<feature type="transmembrane region" description="Helical" evidence="7">
    <location>
        <begin position="530"/>
        <end position="550"/>
    </location>
</feature>
<dbReference type="PANTHER" id="PTHR23511:SF34">
    <property type="entry name" value="SYNAPTIC VESICLE GLYCOPROTEIN 2"/>
    <property type="match status" value="1"/>
</dbReference>
<dbReference type="Pfam" id="PF07690">
    <property type="entry name" value="MFS_1"/>
    <property type="match status" value="1"/>
</dbReference>
<evidence type="ECO:0000313" key="9">
    <source>
        <dbReference type="EMBL" id="KAG5177515.1"/>
    </source>
</evidence>
<keyword evidence="3 7" id="KW-0812">Transmembrane</keyword>
<reference evidence="9" key="1">
    <citation type="submission" date="2021-02" db="EMBL/GenBank/DDBJ databases">
        <title>First Annotated Genome of the Yellow-green Alga Tribonema minus.</title>
        <authorList>
            <person name="Mahan K.M."/>
        </authorList>
    </citation>
    <scope>NUCLEOTIDE SEQUENCE</scope>
    <source>
        <strain evidence="9">UTEX B ZZ1240</strain>
    </source>
</reference>
<evidence type="ECO:0000256" key="1">
    <source>
        <dbReference type="ARBA" id="ARBA00004141"/>
    </source>
</evidence>
<feature type="transmembrane region" description="Helical" evidence="7">
    <location>
        <begin position="221"/>
        <end position="243"/>
    </location>
</feature>
<evidence type="ECO:0000256" key="6">
    <source>
        <dbReference type="SAM" id="MobiDB-lite"/>
    </source>
</evidence>
<dbReference type="PROSITE" id="PS50850">
    <property type="entry name" value="MFS"/>
    <property type="match status" value="1"/>
</dbReference>
<accession>A0A835YPW8</accession>
<feature type="transmembrane region" description="Helical" evidence="7">
    <location>
        <begin position="148"/>
        <end position="172"/>
    </location>
</feature>
<comment type="caution">
    <text evidence="9">The sequence shown here is derived from an EMBL/GenBank/DDBJ whole genome shotgun (WGS) entry which is preliminary data.</text>
</comment>
<feature type="transmembrane region" description="Helical" evidence="7">
    <location>
        <begin position="417"/>
        <end position="435"/>
    </location>
</feature>
<dbReference type="EMBL" id="JAFCMP010000525">
    <property type="protein sequence ID" value="KAG5177515.1"/>
    <property type="molecule type" value="Genomic_DNA"/>
</dbReference>
<feature type="transmembrane region" description="Helical" evidence="7">
    <location>
        <begin position="98"/>
        <end position="117"/>
    </location>
</feature>
<evidence type="ECO:0000256" key="4">
    <source>
        <dbReference type="ARBA" id="ARBA00022989"/>
    </source>
</evidence>
<evidence type="ECO:0000259" key="8">
    <source>
        <dbReference type="PROSITE" id="PS50850"/>
    </source>
</evidence>
<keyword evidence="4 7" id="KW-1133">Transmembrane helix</keyword>
<dbReference type="InterPro" id="IPR036259">
    <property type="entry name" value="MFS_trans_sf"/>
</dbReference>
<name>A0A835YPW8_9STRA</name>
<feature type="transmembrane region" description="Helical" evidence="7">
    <location>
        <begin position="184"/>
        <end position="206"/>
    </location>
</feature>
<feature type="transmembrane region" description="Helical" evidence="7">
    <location>
        <begin position="57"/>
        <end position="78"/>
    </location>
</feature>
<dbReference type="InterPro" id="IPR011701">
    <property type="entry name" value="MFS"/>
</dbReference>
<dbReference type="PROSITE" id="PS00217">
    <property type="entry name" value="SUGAR_TRANSPORT_2"/>
    <property type="match status" value="1"/>
</dbReference>
<gene>
    <name evidence="9" type="ORF">JKP88DRAFT_256709</name>
</gene>
<dbReference type="GO" id="GO:0022857">
    <property type="term" value="F:transmembrane transporter activity"/>
    <property type="evidence" value="ECO:0007669"/>
    <property type="project" value="InterPro"/>
</dbReference>
<feature type="transmembrane region" description="Helical" evidence="7">
    <location>
        <begin position="379"/>
        <end position="397"/>
    </location>
</feature>
<keyword evidence="10" id="KW-1185">Reference proteome</keyword>
<dbReference type="InterPro" id="IPR020846">
    <property type="entry name" value="MFS_dom"/>
</dbReference>
<comment type="subcellular location">
    <subcellularLocation>
        <location evidence="1">Membrane</location>
        <topology evidence="1">Multi-pass membrane protein</topology>
    </subcellularLocation>
</comment>
<dbReference type="PROSITE" id="PS00216">
    <property type="entry name" value="SUGAR_TRANSPORT_1"/>
    <property type="match status" value="2"/>
</dbReference>
<dbReference type="PANTHER" id="PTHR23511">
    <property type="entry name" value="SYNAPTIC VESICLE GLYCOPROTEIN 2"/>
    <property type="match status" value="1"/>
</dbReference>
<sequence>MALCGGGVPDGTDEDEDALAASRGSSQTGLLQGSPSSSPITLDTYIDNSSPRFQRRVLLPLALGNAADAVEILSIGYIMTVYEGPTGSPLTAVEKQSLTAAVFVGMLVGGVLVGPLADRLGRRPCLLLSLAVNLAFATLSAAAPSVAWLVAARVLAGLGVGGSIPAVFTLGAELFPTAARGRGLSLVASFWMVGALYAAAAAWLLLGDGASGARIAPWGTWRLYALVAAAPAAAALALTRAWVPESPRYLARRRRYGDAARVLSAMTGAAVSAEKVEAACAAAAAAADGAACDAAEHAECGRGASEGEAAAYAALPAGAAPRSCRRRSAADSAAHHAHFRGGEHAVHDGGSGGSGGRAESWTAAAAPLLRLFVPPTARTTYVLMATWFALSYGSYGISTWNATLFADIGLGNPFASSFVYALGNLPGNVVSILYVERVGRRRMLCVSMAGAAAAAALFALGTRGGAALVVGAATTFNALSVAGWNCLDCLSAESFPTGVRASGMGLVAACGRAGSVAAQLVNGRLERDVPLLLLVTSGLMLAGAGAAALLPRETAGRALQEGDGGGDSGDGDAHGGAAVAAAADGVEGGK</sequence>
<dbReference type="GO" id="GO:0016020">
    <property type="term" value="C:membrane"/>
    <property type="evidence" value="ECO:0007669"/>
    <property type="project" value="UniProtKB-SubCell"/>
</dbReference>
<dbReference type="OrthoDB" id="3936150at2759"/>
<feature type="transmembrane region" description="Helical" evidence="7">
    <location>
        <begin position="124"/>
        <end position="142"/>
    </location>
</feature>
<proteinExistence type="predicted"/>
<feature type="domain" description="Major facilitator superfamily (MFS) profile" evidence="8">
    <location>
        <begin position="57"/>
        <end position="555"/>
    </location>
</feature>
<organism evidence="9 10">
    <name type="scientific">Tribonema minus</name>
    <dbReference type="NCBI Taxonomy" id="303371"/>
    <lineage>
        <taxon>Eukaryota</taxon>
        <taxon>Sar</taxon>
        <taxon>Stramenopiles</taxon>
        <taxon>Ochrophyta</taxon>
        <taxon>PX clade</taxon>
        <taxon>Xanthophyceae</taxon>
        <taxon>Tribonematales</taxon>
        <taxon>Tribonemataceae</taxon>
        <taxon>Tribonema</taxon>
    </lineage>
</organism>
<feature type="transmembrane region" description="Helical" evidence="7">
    <location>
        <begin position="442"/>
        <end position="460"/>
    </location>
</feature>
<evidence type="ECO:0000256" key="5">
    <source>
        <dbReference type="ARBA" id="ARBA00023136"/>
    </source>
</evidence>
<evidence type="ECO:0000256" key="7">
    <source>
        <dbReference type="SAM" id="Phobius"/>
    </source>
</evidence>
<dbReference type="InterPro" id="IPR005829">
    <property type="entry name" value="Sugar_transporter_CS"/>
</dbReference>
<dbReference type="SUPFAM" id="SSF103473">
    <property type="entry name" value="MFS general substrate transporter"/>
    <property type="match status" value="1"/>
</dbReference>
<keyword evidence="5 7" id="KW-0472">Membrane</keyword>
<feature type="compositionally biased region" description="Polar residues" evidence="6">
    <location>
        <begin position="23"/>
        <end position="38"/>
    </location>
</feature>
<evidence type="ECO:0000256" key="2">
    <source>
        <dbReference type="ARBA" id="ARBA00022448"/>
    </source>
</evidence>
<protein>
    <submittedName>
        <fullName evidence="9">Major facilitator superfamily domain-containing protein</fullName>
    </submittedName>
</protein>
<dbReference type="AlphaFoldDB" id="A0A835YPW8"/>
<dbReference type="Gene3D" id="1.20.1250.20">
    <property type="entry name" value="MFS general substrate transporter like domains"/>
    <property type="match status" value="1"/>
</dbReference>
<evidence type="ECO:0000313" key="10">
    <source>
        <dbReference type="Proteomes" id="UP000664859"/>
    </source>
</evidence>
<evidence type="ECO:0000256" key="3">
    <source>
        <dbReference type="ARBA" id="ARBA00022692"/>
    </source>
</evidence>
<keyword evidence="2" id="KW-0813">Transport</keyword>
<dbReference type="Proteomes" id="UP000664859">
    <property type="component" value="Unassembled WGS sequence"/>
</dbReference>